<evidence type="ECO:0000313" key="2">
    <source>
        <dbReference type="Proteomes" id="UP000179616"/>
    </source>
</evidence>
<comment type="caution">
    <text evidence="1">The sequence shown here is derived from an EMBL/GenBank/DDBJ whole genome shotgun (WGS) entry which is preliminary data.</text>
</comment>
<organism evidence="1 2">
    <name type="scientific">Mycobacteroides franklinii</name>
    <dbReference type="NCBI Taxonomy" id="948102"/>
    <lineage>
        <taxon>Bacteria</taxon>
        <taxon>Bacillati</taxon>
        <taxon>Actinomycetota</taxon>
        <taxon>Actinomycetes</taxon>
        <taxon>Mycobacteriales</taxon>
        <taxon>Mycobacteriaceae</taxon>
        <taxon>Mycobacteroides</taxon>
    </lineage>
</organism>
<evidence type="ECO:0000313" key="1">
    <source>
        <dbReference type="EMBL" id="OHU21272.1"/>
    </source>
</evidence>
<dbReference type="SUPFAM" id="SSF102198">
    <property type="entry name" value="Putative cyclase"/>
    <property type="match status" value="1"/>
</dbReference>
<name>A0A1S1L8I1_9MYCO</name>
<dbReference type="EMBL" id="MLIK01000019">
    <property type="protein sequence ID" value="OHU21272.1"/>
    <property type="molecule type" value="Genomic_DNA"/>
</dbReference>
<dbReference type="RefSeq" id="WP_070937739.1">
    <property type="nucleotide sequence ID" value="NZ_MLIK01000019.1"/>
</dbReference>
<dbReference type="InterPro" id="IPR037175">
    <property type="entry name" value="KFase_sf"/>
</dbReference>
<gene>
    <name evidence="1" type="ORF">BKG76_11410</name>
</gene>
<dbReference type="Gene3D" id="3.50.30.50">
    <property type="entry name" value="Putative cyclase"/>
    <property type="match status" value="1"/>
</dbReference>
<dbReference type="STRING" id="948102.BKG76_11410"/>
<dbReference type="OrthoDB" id="7067800at2"/>
<sequence>MTETDNQNPTDQDETTIRRYIAECSNWGRWGDDDQIGTWNLVGPEQLTHAASLVRQGKAIPLSMPYDQSGPQTGQYGRFNPILYSSLTGTDVATGQQDLVALGLSPRPGVGFSDHVVIMPTQAGTQWDCLNHVFWEGRMYNNRPASDISATGSAHNAVEHVADKGIARGVLADIARYKGVDSLDPGYAITSEDIEGALDSKGIQVLPGDALLVRTGFLQARRGNWGDYAGGAAPGVSLHAAPWIHRKDIAALVVDTWGVEVRPNEIGYYQPLHVVLLVHGGLALGEMFDLEALADDCARDGVYEFMLVAPHLPITGASGTPVGALALK</sequence>
<dbReference type="InterPro" id="IPR007325">
    <property type="entry name" value="KFase/CYL"/>
</dbReference>
<proteinExistence type="predicted"/>
<dbReference type="PANTHER" id="PTHR34861:SF10">
    <property type="entry name" value="CYCLASE"/>
    <property type="match status" value="1"/>
</dbReference>
<dbReference type="Pfam" id="PF04199">
    <property type="entry name" value="Cyclase"/>
    <property type="match status" value="1"/>
</dbReference>
<accession>A0A1S1L8I1</accession>
<dbReference type="GO" id="GO:0004061">
    <property type="term" value="F:arylformamidase activity"/>
    <property type="evidence" value="ECO:0007669"/>
    <property type="project" value="InterPro"/>
</dbReference>
<dbReference type="Proteomes" id="UP000179616">
    <property type="component" value="Unassembled WGS sequence"/>
</dbReference>
<reference evidence="1 2" key="1">
    <citation type="submission" date="2016-10" db="EMBL/GenBank/DDBJ databases">
        <title>Evaluation of Human, Veterinary and Environmental Mycobacterium chelonae Isolates by Core Genome Phylogenomic Analysis, Targeted Gene Comparison, and Anti-microbial Susceptibility Patterns: A Tale of Mistaken Identities.</title>
        <authorList>
            <person name="Fogelson S.B."/>
            <person name="Camus A.C."/>
            <person name="Lorenz W."/>
            <person name="Vasireddy R."/>
            <person name="Vasireddy S."/>
            <person name="Smith T."/>
            <person name="Brown-Elliott B.A."/>
            <person name="Wallace R.J.Jr."/>
            <person name="Hasan N.A."/>
            <person name="Reischl U."/>
            <person name="Sanchez S."/>
        </authorList>
    </citation>
    <scope>NUCLEOTIDE SEQUENCE [LARGE SCALE GENOMIC DNA]</scope>
    <source>
        <strain evidence="1 2">1559</strain>
    </source>
</reference>
<dbReference type="GeneID" id="57167407"/>
<dbReference type="GO" id="GO:0019441">
    <property type="term" value="P:L-tryptophan catabolic process to kynurenine"/>
    <property type="evidence" value="ECO:0007669"/>
    <property type="project" value="InterPro"/>
</dbReference>
<dbReference type="PANTHER" id="PTHR34861">
    <property type="match status" value="1"/>
</dbReference>
<protein>
    <submittedName>
        <fullName evidence="1">Cyclase</fullName>
    </submittedName>
</protein>
<dbReference type="AlphaFoldDB" id="A0A1S1L8I1"/>